<evidence type="ECO:0000313" key="1">
    <source>
        <dbReference type="EMBL" id="PFN23388.1"/>
    </source>
</evidence>
<organism evidence="1 2">
    <name type="scientific">Bacillus cereus</name>
    <dbReference type="NCBI Taxonomy" id="1396"/>
    <lineage>
        <taxon>Bacteria</taxon>
        <taxon>Bacillati</taxon>
        <taxon>Bacillota</taxon>
        <taxon>Bacilli</taxon>
        <taxon>Bacillales</taxon>
        <taxon>Bacillaceae</taxon>
        <taxon>Bacillus</taxon>
        <taxon>Bacillus cereus group</taxon>
    </lineage>
</organism>
<name>A0A2B1KIS8_BACCE</name>
<dbReference type="Proteomes" id="UP000225182">
    <property type="component" value="Unassembled WGS sequence"/>
</dbReference>
<protein>
    <submittedName>
        <fullName evidence="1">Sodium:proton exchanger</fullName>
    </submittedName>
</protein>
<proteinExistence type="predicted"/>
<dbReference type="AlphaFoldDB" id="A0A2B1KIS8"/>
<sequence length="223" mass="24792">MTNYYYDRSKKCYRKKRKKCECDCHCEPRYQTVTSGPLFRNADTDFVQVSALNESDEPQTVTIAVQNYQDTCDGDVFPSYGYLCGKLVNPDSNGATITLQNRECGDGENDIYCPPEGVTPFVGPVTFTIPPRQLFSVRVFIPTDPGIPTDPLYVVRVTVPGDPFTPVDPTRPGDPFYPTDPGRPVKINTWGINFAGIIQQGNTVLNEQFTRFPGDPFSPGDPA</sequence>
<comment type="caution">
    <text evidence="1">The sequence shown here is derived from an EMBL/GenBank/DDBJ whole genome shotgun (WGS) entry which is preliminary data.</text>
</comment>
<accession>A0A2B1KIS8</accession>
<evidence type="ECO:0000313" key="2">
    <source>
        <dbReference type="Proteomes" id="UP000225182"/>
    </source>
</evidence>
<dbReference type="EMBL" id="NUYN01000026">
    <property type="protein sequence ID" value="PFN23388.1"/>
    <property type="molecule type" value="Genomic_DNA"/>
</dbReference>
<gene>
    <name evidence="1" type="ORF">COJ50_17300</name>
</gene>
<reference evidence="1 2" key="1">
    <citation type="submission" date="2017-09" db="EMBL/GenBank/DDBJ databases">
        <title>Large-scale bioinformatics analysis of Bacillus genomes uncovers conserved roles of natural products in bacterial physiology.</title>
        <authorList>
            <consortium name="Agbiome Team Llc"/>
            <person name="Bleich R.M."/>
            <person name="Grubbs K.J."/>
            <person name="Santa Maria K.C."/>
            <person name="Allen S.E."/>
            <person name="Farag S."/>
            <person name="Shank E.A."/>
            <person name="Bowers A."/>
        </authorList>
    </citation>
    <scope>NUCLEOTIDE SEQUENCE [LARGE SCALE GENOMIC DNA]</scope>
    <source>
        <strain evidence="1 2">AFS076905</strain>
    </source>
</reference>